<gene>
    <name evidence="8" type="ORF">DAT39_013262</name>
</gene>
<keyword evidence="9" id="KW-1185">Reference proteome</keyword>
<comment type="similarity">
    <text evidence="6">Belongs to the CFAP144 family.</text>
</comment>
<organism evidence="8 9">
    <name type="scientific">Clarias magur</name>
    <name type="common">Asian catfish</name>
    <name type="synonym">Macropteronotus magur</name>
    <dbReference type="NCBI Taxonomy" id="1594786"/>
    <lineage>
        <taxon>Eukaryota</taxon>
        <taxon>Metazoa</taxon>
        <taxon>Chordata</taxon>
        <taxon>Craniata</taxon>
        <taxon>Vertebrata</taxon>
        <taxon>Euteleostomi</taxon>
        <taxon>Actinopterygii</taxon>
        <taxon>Neopterygii</taxon>
        <taxon>Teleostei</taxon>
        <taxon>Ostariophysi</taxon>
        <taxon>Siluriformes</taxon>
        <taxon>Clariidae</taxon>
        <taxon>Clarias</taxon>
    </lineage>
</organism>
<evidence type="ECO:0000256" key="5">
    <source>
        <dbReference type="ARBA" id="ARBA00023273"/>
    </source>
</evidence>
<feature type="region of interest" description="Disordered" evidence="7">
    <location>
        <begin position="34"/>
        <end position="54"/>
    </location>
</feature>
<reference evidence="8" key="1">
    <citation type="submission" date="2020-07" db="EMBL/GenBank/DDBJ databases">
        <title>Clarias magur genome sequencing, assembly and annotation.</title>
        <authorList>
            <person name="Kushwaha B."/>
            <person name="Kumar R."/>
            <person name="Das P."/>
            <person name="Joshi C.G."/>
            <person name="Kumar D."/>
            <person name="Nagpure N.S."/>
            <person name="Pandey M."/>
            <person name="Agarwal S."/>
            <person name="Srivastava S."/>
            <person name="Singh M."/>
            <person name="Sahoo L."/>
            <person name="Jayasankar P."/>
            <person name="Meher P.K."/>
            <person name="Koringa P.G."/>
            <person name="Iquebal M.A."/>
            <person name="Das S.P."/>
            <person name="Bit A."/>
            <person name="Patnaik S."/>
            <person name="Patel N."/>
            <person name="Shah T.M."/>
            <person name="Hinsu A."/>
            <person name="Jena J.K."/>
        </authorList>
    </citation>
    <scope>NUCLEOTIDE SEQUENCE</scope>
    <source>
        <strain evidence="8">CIFAMagur01</strain>
        <tissue evidence="8">Testis</tissue>
    </source>
</reference>
<protein>
    <submittedName>
        <fullName evidence="8">Protein FAM</fullName>
    </submittedName>
</protein>
<feature type="non-terminal residue" evidence="8">
    <location>
        <position position="1"/>
    </location>
</feature>
<sequence length="54" mass="6350">HVLPDKPMSRKMTEEVEEDSAFLKLIRRSYSEPTKKYPRPMTESQEIGWISSPL</sequence>
<evidence type="ECO:0000256" key="2">
    <source>
        <dbReference type="ARBA" id="ARBA00004245"/>
    </source>
</evidence>
<keyword evidence="4" id="KW-0206">Cytoskeleton</keyword>
<evidence type="ECO:0000256" key="3">
    <source>
        <dbReference type="ARBA" id="ARBA00022490"/>
    </source>
</evidence>
<evidence type="ECO:0000256" key="1">
    <source>
        <dbReference type="ARBA" id="ARBA00004138"/>
    </source>
</evidence>
<evidence type="ECO:0000256" key="7">
    <source>
        <dbReference type="SAM" id="MobiDB-lite"/>
    </source>
</evidence>
<dbReference type="GO" id="GO:0097546">
    <property type="term" value="C:ciliary base"/>
    <property type="evidence" value="ECO:0007669"/>
    <property type="project" value="TreeGrafter"/>
</dbReference>
<dbReference type="Pfam" id="PF14886">
    <property type="entry name" value="FAM183"/>
    <property type="match status" value="1"/>
</dbReference>
<dbReference type="GO" id="GO:0005856">
    <property type="term" value="C:cytoskeleton"/>
    <property type="evidence" value="ECO:0007669"/>
    <property type="project" value="UniProtKB-SubCell"/>
</dbReference>
<name>A0A8J4TTG8_CLAMG</name>
<proteinExistence type="inferred from homology"/>
<comment type="subcellular location">
    <subcellularLocation>
        <location evidence="1">Cell projection</location>
        <location evidence="1">Cilium</location>
    </subcellularLocation>
    <subcellularLocation>
        <location evidence="2">Cytoplasm</location>
        <location evidence="2">Cytoskeleton</location>
    </subcellularLocation>
</comment>
<comment type="caution">
    <text evidence="8">The sequence shown here is derived from an EMBL/GenBank/DDBJ whole genome shotgun (WGS) entry which is preliminary data.</text>
</comment>
<keyword evidence="5" id="KW-0966">Cell projection</keyword>
<dbReference type="EMBL" id="QNUK01000251">
    <property type="protein sequence ID" value="KAF5897034.1"/>
    <property type="molecule type" value="Genomic_DNA"/>
</dbReference>
<evidence type="ECO:0000313" key="8">
    <source>
        <dbReference type="EMBL" id="KAF5897034.1"/>
    </source>
</evidence>
<evidence type="ECO:0000256" key="6">
    <source>
        <dbReference type="ARBA" id="ARBA00034777"/>
    </source>
</evidence>
<dbReference type="PANTHER" id="PTHR33865">
    <property type="entry name" value="PROTEIN FAM183B"/>
    <property type="match status" value="1"/>
</dbReference>
<evidence type="ECO:0000256" key="4">
    <source>
        <dbReference type="ARBA" id="ARBA00023212"/>
    </source>
</evidence>
<dbReference type="InterPro" id="IPR029214">
    <property type="entry name" value="CFAP144"/>
</dbReference>
<dbReference type="PANTHER" id="PTHR33865:SF3">
    <property type="entry name" value="PROTEIN FAM183B"/>
    <property type="match status" value="1"/>
</dbReference>
<evidence type="ECO:0000313" key="9">
    <source>
        <dbReference type="Proteomes" id="UP000727407"/>
    </source>
</evidence>
<dbReference type="OrthoDB" id="446290at2759"/>
<keyword evidence="3" id="KW-0963">Cytoplasm</keyword>
<accession>A0A8J4TTG8</accession>
<dbReference type="AlphaFoldDB" id="A0A8J4TTG8"/>
<dbReference type="Proteomes" id="UP000727407">
    <property type="component" value="Unassembled WGS sequence"/>
</dbReference>
<feature type="non-terminal residue" evidence="8">
    <location>
        <position position="54"/>
    </location>
</feature>